<sequence length="1169" mass="131017">MTQYLGSSNGGGGGGGAGDGSAPFSPSAGTPSRQRQSVPRGDRGRDGRNHCITDFFKPAINPDRTVLRSPEKGNGKTGPPVSSTEHFGKSVSSPKRSRRKKLLLPPSDRSPIIDAFFKSAKSEKKDSPDNGVHISVKSAYPKIVVRKLFIPASSSDCSLILKDNACTKTLERNEKHPVQTRTPLVDISRECKMDLVDSDSAGSGLSKWTSVSENDSLEKESLTTWCQKTACSKTLQYGLVSSSSQRSLETVYGEIQVKKKKMQSQQQSSGLLKKSLQTILPTQETRNLLMKRSHLTSSDCSSDESSADQSSEPALSSGWTSDKIITKKKGCSCPSVHPDSTTPLVISKHKECAGKRKRNVLESSMKSSQKHNVQRLDKYNFSNSLEKHDSDYSKDRVSPDGQLESMALSDSDSLVSLECLTAEENGKNYNCTVNKNDQIQTENIKGSQLQTFRPHFNLEKLASLSQEVGAKAFCKEFATPQSSSLFSKHSKDIVSHTQSNNLFEALQMKGHNRSPHFCMSGKFTLSASEGSLLKGEPEQIWKNASTFLSKNNIEQFISPLTDSDNVLLSEHNDHVTIPSSSRDLNKVHNEDSNPNVCILNKVKSLSFVEDKTSSDSLDSSDEEELLPLEKILAQSCKPSPKSPEQMNCEDDTTDSHNVPLSKPFETQFSYMNHLEHLLKEKEEFKRVDELEQQLLQIKQAIEINSVPEEEDSYDGELSAEHRAFIEKFSVIGDAIPDQHPGENIFQIPHAGKIFSQHNLDLRNSVFQPQNPIEKYLLGCGITQQLFVISEGLLMSAYHNFPCPVPILKWMFQMMTIHSDSSVSRKILNMLMTLTIKTASAADGEPKPWIPSLFDLATVLINMGVPFSALFPLRHFQPAFTENDIMCEVRVKQQSSGNITGSSVPFFLLINTSLCNMAKFLRLCISINPESYTEKEILLLLLLLFKLSLETQLKQFPLVDLQCLIIKLLEIIREWDAKMSELCLSISCLSSHHHDLLWLVQFVPNWIARGKQLRKHLSLVIISKLLKNDVNIPSKHDEQMSLLCEDLVKMKPSSLLKSLSETREQNDGHSKEPSLSELEPQAYYLTYVLLHLVREASNSDISNPSQKKWLLKLCSTLEKHVKCDIREDPRLFYRTKVKDLVARTYSKWQQMIHSSQLTQGKIHEFWDPDC</sequence>
<proteinExistence type="inferred from homology"/>
<dbReference type="GO" id="GO:1990166">
    <property type="term" value="P:protein localization to site of double-strand break"/>
    <property type="evidence" value="ECO:0007669"/>
    <property type="project" value="TreeGrafter"/>
</dbReference>
<feature type="region of interest" description="Disordered" evidence="2">
    <location>
        <begin position="287"/>
        <end position="319"/>
    </location>
</feature>
<evidence type="ECO:0000256" key="2">
    <source>
        <dbReference type="SAM" id="MobiDB-lite"/>
    </source>
</evidence>
<feature type="compositionally biased region" description="Basic and acidic residues" evidence="2">
    <location>
        <begin position="40"/>
        <end position="51"/>
    </location>
</feature>
<feature type="compositionally biased region" description="Low complexity" evidence="2">
    <location>
        <begin position="20"/>
        <end position="29"/>
    </location>
</feature>
<accession>A0A6J0TFZ6</accession>
<dbReference type="GO" id="GO:0005634">
    <property type="term" value="C:nucleus"/>
    <property type="evidence" value="ECO:0007669"/>
    <property type="project" value="TreeGrafter"/>
</dbReference>
<feature type="domain" description="Coiled-coil SMC6 And NSE5 INteracting (CANIN)" evidence="3">
    <location>
        <begin position="667"/>
        <end position="1027"/>
    </location>
</feature>
<gene>
    <name evidence="5" type="primary">SLF2</name>
</gene>
<organism evidence="4 5">
    <name type="scientific">Pogona vitticeps</name>
    <name type="common">central bearded dragon</name>
    <dbReference type="NCBI Taxonomy" id="103695"/>
    <lineage>
        <taxon>Eukaryota</taxon>
        <taxon>Metazoa</taxon>
        <taxon>Chordata</taxon>
        <taxon>Craniata</taxon>
        <taxon>Vertebrata</taxon>
        <taxon>Euteleostomi</taxon>
        <taxon>Lepidosauria</taxon>
        <taxon>Squamata</taxon>
        <taxon>Bifurcata</taxon>
        <taxon>Unidentata</taxon>
        <taxon>Episquamata</taxon>
        <taxon>Toxicofera</taxon>
        <taxon>Iguania</taxon>
        <taxon>Acrodonta</taxon>
        <taxon>Agamidae</taxon>
        <taxon>Amphibolurinae</taxon>
        <taxon>Pogona</taxon>
    </lineage>
</organism>
<feature type="compositionally biased region" description="Basic and acidic residues" evidence="2">
    <location>
        <begin position="65"/>
        <end position="74"/>
    </location>
</feature>
<dbReference type="GO" id="GO:2000781">
    <property type="term" value="P:positive regulation of double-strand break repair"/>
    <property type="evidence" value="ECO:0007669"/>
    <property type="project" value="TreeGrafter"/>
</dbReference>
<dbReference type="PANTHER" id="PTHR16046:SF10">
    <property type="entry name" value="SMC5-SMC6 COMPLEX LOCALIZATION FACTOR PROTEIN 2"/>
    <property type="match status" value="1"/>
</dbReference>
<dbReference type="RefSeq" id="XP_020646473.2">
    <property type="nucleotide sequence ID" value="XM_020790814.2"/>
</dbReference>
<name>A0A6J0TFZ6_9SAUR</name>
<dbReference type="AlphaFoldDB" id="A0A6J0TFZ6"/>
<dbReference type="Pfam" id="PF14816">
    <property type="entry name" value="CANIN"/>
    <property type="match status" value="1"/>
</dbReference>
<dbReference type="PANTHER" id="PTHR16046">
    <property type="entry name" value="SMC5-SMC6 COMPLEX LOCALIZATION FACTOR 2"/>
    <property type="match status" value="1"/>
</dbReference>
<keyword evidence="4" id="KW-1185">Reference proteome</keyword>
<comment type="similarity">
    <text evidence="1">Belongs to the FAM178 family.</text>
</comment>
<dbReference type="KEGG" id="pvt:110077600"/>
<dbReference type="CTD" id="55719"/>
<feature type="compositionally biased region" description="Gly residues" evidence="2">
    <location>
        <begin position="8"/>
        <end position="19"/>
    </location>
</feature>
<dbReference type="GeneID" id="110077600"/>
<feature type="compositionally biased region" description="Basic and acidic residues" evidence="2">
    <location>
        <begin position="385"/>
        <end position="398"/>
    </location>
</feature>
<dbReference type="GO" id="GO:0035861">
    <property type="term" value="C:site of double-strand break"/>
    <property type="evidence" value="ECO:0007669"/>
    <property type="project" value="TreeGrafter"/>
</dbReference>
<reference evidence="5" key="1">
    <citation type="submission" date="2025-08" db="UniProtKB">
        <authorList>
            <consortium name="RefSeq"/>
        </authorList>
    </citation>
    <scope>IDENTIFICATION</scope>
</reference>
<feature type="region of interest" description="Disordered" evidence="2">
    <location>
        <begin position="636"/>
        <end position="656"/>
    </location>
</feature>
<dbReference type="InterPro" id="IPR026161">
    <property type="entry name" value="FAM178"/>
</dbReference>
<dbReference type="OrthoDB" id="6158547at2759"/>
<evidence type="ECO:0000256" key="1">
    <source>
        <dbReference type="ARBA" id="ARBA00010311"/>
    </source>
</evidence>
<dbReference type="Proteomes" id="UP001652642">
    <property type="component" value="Chromosome 3"/>
</dbReference>
<protein>
    <submittedName>
        <fullName evidence="5">SMC5-SMC6 complex localization factor protein 2</fullName>
    </submittedName>
</protein>
<dbReference type="InterPro" id="IPR044276">
    <property type="entry name" value="CANIN_dom"/>
</dbReference>
<feature type="region of interest" description="Disordered" evidence="2">
    <location>
        <begin position="357"/>
        <end position="406"/>
    </location>
</feature>
<evidence type="ECO:0000259" key="3">
    <source>
        <dbReference type="Pfam" id="PF14816"/>
    </source>
</evidence>
<dbReference type="InParanoid" id="A0A6J0TFZ6"/>
<evidence type="ECO:0000313" key="5">
    <source>
        <dbReference type="RefSeq" id="XP_020646473.2"/>
    </source>
</evidence>
<dbReference type="GO" id="GO:0006974">
    <property type="term" value="P:DNA damage response"/>
    <property type="evidence" value="ECO:0007669"/>
    <property type="project" value="TreeGrafter"/>
</dbReference>
<feature type="region of interest" description="Disordered" evidence="2">
    <location>
        <begin position="1"/>
        <end position="107"/>
    </location>
</feature>
<evidence type="ECO:0000313" key="4">
    <source>
        <dbReference type="Proteomes" id="UP001652642"/>
    </source>
</evidence>